<keyword evidence="1" id="KW-0812">Transmembrane</keyword>
<accession>A0ABN2KLI3</accession>
<dbReference type="Pfam" id="PF19684">
    <property type="entry name" value="DUF6186"/>
    <property type="match status" value="1"/>
</dbReference>
<sequence length="72" mass="7998">MSVATMIIIGLFAVAGVAFLVVEVLARRPGSTIPTFGDLTAAILRFEVSRIPVGRIGVYGFWWWVGWHFFAR</sequence>
<organism evidence="2 3">
    <name type="scientific">Luedemannella helvata</name>
    <dbReference type="NCBI Taxonomy" id="349315"/>
    <lineage>
        <taxon>Bacteria</taxon>
        <taxon>Bacillati</taxon>
        <taxon>Actinomycetota</taxon>
        <taxon>Actinomycetes</taxon>
        <taxon>Micromonosporales</taxon>
        <taxon>Micromonosporaceae</taxon>
        <taxon>Luedemannella</taxon>
    </lineage>
</organism>
<dbReference type="EMBL" id="BAAALS010000015">
    <property type="protein sequence ID" value="GAA1759458.1"/>
    <property type="molecule type" value="Genomic_DNA"/>
</dbReference>
<evidence type="ECO:0000313" key="2">
    <source>
        <dbReference type="EMBL" id="GAA1759458.1"/>
    </source>
</evidence>
<feature type="transmembrane region" description="Helical" evidence="1">
    <location>
        <begin position="6"/>
        <end position="26"/>
    </location>
</feature>
<gene>
    <name evidence="2" type="ORF">GCM10009681_33380</name>
</gene>
<dbReference type="InterPro" id="IPR046177">
    <property type="entry name" value="DUF6186"/>
</dbReference>
<keyword evidence="1" id="KW-0472">Membrane</keyword>
<keyword evidence="1" id="KW-1133">Transmembrane helix</keyword>
<dbReference type="Proteomes" id="UP001500655">
    <property type="component" value="Unassembled WGS sequence"/>
</dbReference>
<evidence type="ECO:0000256" key="1">
    <source>
        <dbReference type="SAM" id="Phobius"/>
    </source>
</evidence>
<keyword evidence="3" id="KW-1185">Reference proteome</keyword>
<comment type="caution">
    <text evidence="2">The sequence shown here is derived from an EMBL/GenBank/DDBJ whole genome shotgun (WGS) entry which is preliminary data.</text>
</comment>
<evidence type="ECO:0000313" key="3">
    <source>
        <dbReference type="Proteomes" id="UP001500655"/>
    </source>
</evidence>
<reference evidence="2 3" key="1">
    <citation type="journal article" date="2019" name="Int. J. Syst. Evol. Microbiol.">
        <title>The Global Catalogue of Microorganisms (GCM) 10K type strain sequencing project: providing services to taxonomists for standard genome sequencing and annotation.</title>
        <authorList>
            <consortium name="The Broad Institute Genomics Platform"/>
            <consortium name="The Broad Institute Genome Sequencing Center for Infectious Disease"/>
            <person name="Wu L."/>
            <person name="Ma J."/>
        </authorList>
    </citation>
    <scope>NUCLEOTIDE SEQUENCE [LARGE SCALE GENOMIC DNA]</scope>
    <source>
        <strain evidence="2 3">JCM 13249</strain>
    </source>
</reference>
<protein>
    <submittedName>
        <fullName evidence="2">Uncharacterized protein</fullName>
    </submittedName>
</protein>
<proteinExistence type="predicted"/>
<name>A0ABN2KLI3_9ACTN</name>